<keyword evidence="3 7" id="KW-0064">Aspartyl protease</keyword>
<feature type="disulfide bond" evidence="6">
    <location>
        <begin position="294"/>
        <end position="325"/>
    </location>
</feature>
<keyword evidence="10" id="KW-1185">Reference proteome</keyword>
<dbReference type="InterPro" id="IPR001969">
    <property type="entry name" value="Aspartic_peptidase_AS"/>
</dbReference>
<dbReference type="AlphaFoldDB" id="A0A915CPQ2"/>
<sequence length="369" mass="40318">MKAIVLLLVITLLPLNVCGGVFQVSLTRRNLLKQDSRQIKASRLLSNATEYLDDYYDLQYSGQITVGTPPKNFAIDFDTGSSLLWIPGTDCRTEVPGSSGCYNLTEFHSDQSSTFVNLGENISLRYGKGSCEGVLVEDTVTVGGPDSPITIPKVKFLMINYIDSGLENLKSDGLFGLAMGGENGATSPIMDAINQGLLDQPVFTTYFNHSGGLITFGGIDQDHCSDEIDYVDLNSDIQHYNFRVDKIRVGKEEAVLEDFDAISDSGSSFLLGPQQYISQIAEALGAADDFRIDCDADSDPLIFTIGGKDYELSVKSLTIENGHHCRLALGVHKAGKKHWTLGDSFLRSYCQIHDIGQKRLGFAALKNDD</sequence>
<accession>A0A915CPQ2</accession>
<keyword evidence="6" id="KW-1015">Disulfide bond</keyword>
<dbReference type="PROSITE" id="PS51767">
    <property type="entry name" value="PEPTIDASE_A1"/>
    <property type="match status" value="1"/>
</dbReference>
<feature type="domain" description="Peptidase A1" evidence="9">
    <location>
        <begin position="60"/>
        <end position="363"/>
    </location>
</feature>
<dbReference type="InterPro" id="IPR021109">
    <property type="entry name" value="Peptidase_aspartic_dom_sf"/>
</dbReference>
<dbReference type="GO" id="GO:0005764">
    <property type="term" value="C:lysosome"/>
    <property type="evidence" value="ECO:0007669"/>
    <property type="project" value="TreeGrafter"/>
</dbReference>
<evidence type="ECO:0000256" key="7">
    <source>
        <dbReference type="RuleBase" id="RU000454"/>
    </source>
</evidence>
<dbReference type="PANTHER" id="PTHR47966:SF71">
    <property type="entry name" value="PEPTIDASE A1 DOMAIN-CONTAINING PROTEIN"/>
    <property type="match status" value="1"/>
</dbReference>
<dbReference type="FunFam" id="2.40.70.10:FF:000115">
    <property type="entry name" value="Lysosomal aspartic protease"/>
    <property type="match status" value="1"/>
</dbReference>
<dbReference type="InterPro" id="IPR001461">
    <property type="entry name" value="Aspartic_peptidase_A1"/>
</dbReference>
<keyword evidence="2 7" id="KW-0645">Protease</keyword>
<reference evidence="11" key="1">
    <citation type="submission" date="2022-11" db="UniProtKB">
        <authorList>
            <consortium name="WormBaseParasite"/>
        </authorList>
    </citation>
    <scope>IDENTIFICATION</scope>
</reference>
<evidence type="ECO:0000313" key="10">
    <source>
        <dbReference type="Proteomes" id="UP000887574"/>
    </source>
</evidence>
<feature type="active site" evidence="5">
    <location>
        <position position="78"/>
    </location>
</feature>
<name>A0A915CPQ2_9BILA</name>
<evidence type="ECO:0000256" key="2">
    <source>
        <dbReference type="ARBA" id="ARBA00022670"/>
    </source>
</evidence>
<organism evidence="10 11">
    <name type="scientific">Ditylenchus dipsaci</name>
    <dbReference type="NCBI Taxonomy" id="166011"/>
    <lineage>
        <taxon>Eukaryota</taxon>
        <taxon>Metazoa</taxon>
        <taxon>Ecdysozoa</taxon>
        <taxon>Nematoda</taxon>
        <taxon>Chromadorea</taxon>
        <taxon>Rhabditida</taxon>
        <taxon>Tylenchina</taxon>
        <taxon>Tylenchomorpha</taxon>
        <taxon>Sphaerularioidea</taxon>
        <taxon>Anguinidae</taxon>
        <taxon>Anguininae</taxon>
        <taxon>Ditylenchus</taxon>
    </lineage>
</organism>
<feature type="active site" evidence="5">
    <location>
        <position position="264"/>
    </location>
</feature>
<dbReference type="PANTHER" id="PTHR47966">
    <property type="entry name" value="BETA-SITE APP-CLEAVING ENZYME, ISOFORM A-RELATED"/>
    <property type="match status" value="1"/>
</dbReference>
<dbReference type="CDD" id="cd05471">
    <property type="entry name" value="pepsin_like"/>
    <property type="match status" value="1"/>
</dbReference>
<keyword evidence="8" id="KW-0732">Signal</keyword>
<evidence type="ECO:0000256" key="5">
    <source>
        <dbReference type="PIRSR" id="PIRSR601461-1"/>
    </source>
</evidence>
<protein>
    <submittedName>
        <fullName evidence="11">Peptidase A1 domain-containing protein</fullName>
    </submittedName>
</protein>
<feature type="signal peptide" evidence="8">
    <location>
        <begin position="1"/>
        <end position="19"/>
    </location>
</feature>
<dbReference type="Gene3D" id="2.40.70.10">
    <property type="entry name" value="Acid Proteases"/>
    <property type="match status" value="2"/>
</dbReference>
<evidence type="ECO:0000256" key="4">
    <source>
        <dbReference type="ARBA" id="ARBA00022801"/>
    </source>
</evidence>
<evidence type="ECO:0000256" key="1">
    <source>
        <dbReference type="ARBA" id="ARBA00007447"/>
    </source>
</evidence>
<dbReference type="InterPro" id="IPR033121">
    <property type="entry name" value="PEPTIDASE_A1"/>
</dbReference>
<dbReference type="Pfam" id="PF00026">
    <property type="entry name" value="Asp"/>
    <property type="match status" value="1"/>
</dbReference>
<dbReference type="WBParaSite" id="jg1080">
    <property type="protein sequence ID" value="jg1080"/>
    <property type="gene ID" value="jg1080"/>
</dbReference>
<feature type="chain" id="PRO_5038055809" evidence="8">
    <location>
        <begin position="20"/>
        <end position="369"/>
    </location>
</feature>
<feature type="disulfide bond" evidence="6">
    <location>
        <begin position="91"/>
        <end position="101"/>
    </location>
</feature>
<evidence type="ECO:0000313" key="11">
    <source>
        <dbReference type="WBParaSite" id="jg1080"/>
    </source>
</evidence>
<keyword evidence="4 7" id="KW-0378">Hydrolase</keyword>
<dbReference type="InterPro" id="IPR034164">
    <property type="entry name" value="Pepsin-like_dom"/>
</dbReference>
<dbReference type="SUPFAM" id="SSF50630">
    <property type="entry name" value="Acid proteases"/>
    <property type="match status" value="1"/>
</dbReference>
<evidence type="ECO:0000256" key="6">
    <source>
        <dbReference type="PIRSR" id="PIRSR601461-2"/>
    </source>
</evidence>
<proteinExistence type="inferred from homology"/>
<dbReference type="PROSITE" id="PS00141">
    <property type="entry name" value="ASP_PROTEASE"/>
    <property type="match status" value="2"/>
</dbReference>
<dbReference type="PRINTS" id="PR00792">
    <property type="entry name" value="PEPSIN"/>
</dbReference>
<evidence type="ECO:0000259" key="9">
    <source>
        <dbReference type="PROSITE" id="PS51767"/>
    </source>
</evidence>
<comment type="similarity">
    <text evidence="1 7">Belongs to the peptidase A1 family.</text>
</comment>
<dbReference type="GO" id="GO:0004190">
    <property type="term" value="F:aspartic-type endopeptidase activity"/>
    <property type="evidence" value="ECO:0007669"/>
    <property type="project" value="UniProtKB-KW"/>
</dbReference>
<dbReference type="Proteomes" id="UP000887574">
    <property type="component" value="Unplaced"/>
</dbReference>
<dbReference type="GO" id="GO:0006508">
    <property type="term" value="P:proteolysis"/>
    <property type="evidence" value="ECO:0007669"/>
    <property type="project" value="UniProtKB-KW"/>
</dbReference>
<evidence type="ECO:0000256" key="3">
    <source>
        <dbReference type="ARBA" id="ARBA00022750"/>
    </source>
</evidence>
<evidence type="ECO:0000256" key="8">
    <source>
        <dbReference type="SAM" id="SignalP"/>
    </source>
</evidence>